<dbReference type="RefSeq" id="XP_044311277.1">
    <property type="nucleotide sequence ID" value="XM_044455342.1"/>
</dbReference>
<evidence type="ECO:0000259" key="2">
    <source>
        <dbReference type="PROSITE" id="PS50235"/>
    </source>
</evidence>
<dbReference type="GO" id="GO:0016579">
    <property type="term" value="P:protein deubiquitination"/>
    <property type="evidence" value="ECO:0007669"/>
    <property type="project" value="InterPro"/>
</dbReference>
<dbReference type="GeneID" id="123036245"/>
<keyword evidence="4" id="KW-1185">Reference proteome</keyword>
<dbReference type="InterPro" id="IPR001394">
    <property type="entry name" value="Peptidase_C19_UCH"/>
</dbReference>
<accession>A0A8D2KZ20</accession>
<dbReference type="SUPFAM" id="SSF54001">
    <property type="entry name" value="Cysteine proteinases"/>
    <property type="match status" value="1"/>
</dbReference>
<dbReference type="PROSITE" id="PS00973">
    <property type="entry name" value="USP_2"/>
    <property type="match status" value="1"/>
</dbReference>
<dbReference type="GO" id="GO:0005829">
    <property type="term" value="C:cytosol"/>
    <property type="evidence" value="ECO:0007669"/>
    <property type="project" value="TreeGrafter"/>
</dbReference>
<dbReference type="InterPro" id="IPR050164">
    <property type="entry name" value="Peptidase_C19"/>
</dbReference>
<name>A0A8D2KZ20_VARKO</name>
<dbReference type="PANTHER" id="PTHR24006:SF796">
    <property type="entry name" value="UBL CARBOXYL-TERMINAL HYDROLASE 18-RELATED"/>
    <property type="match status" value="1"/>
</dbReference>
<gene>
    <name evidence="3" type="primary">USP18</name>
</gene>
<dbReference type="AlphaFoldDB" id="A0A8D2KZ20"/>
<dbReference type="Pfam" id="PF00443">
    <property type="entry name" value="UCH"/>
    <property type="match status" value="1"/>
</dbReference>
<dbReference type="GO" id="GO:0004843">
    <property type="term" value="F:cysteine-type deubiquitinase activity"/>
    <property type="evidence" value="ECO:0007669"/>
    <property type="project" value="InterPro"/>
</dbReference>
<sequence>MQLIVLAENNRSCRQLVGIKSAWLMGQGVGRPLESKSQKLDEFQSMNAEAHQTDEEESTENALENLNQQLKAIFGKADLRNEAVGLYNIGLSCCLNSLLQVFFMNRHFTMILRRIQVPFDPEEKKLSVPYQMLLLLEQMQRGKQKSVHPLDLVKCLVKHNMKLFVLHDASQLFLQLWNLIKDQIANEELVERLTRLYTIQLQEYLVCQKCSLKTRKDSHMVMLPLPMFDVNFHRVRTLEDSLRCFFAPEELTEENTFHCDQCHKKTSCVRSTKLTSLPQTLILHLMRFCTKEGNRTWKISHSLVFPQSLDFSQILTTEQYHPDAQNQDDGLYDLFAVVAHSGSADIGHYCAYIWSLIKHKWYCFNDSSVCPVSWDDVKCTYGKAHLHWGETAYLLVYLKRNCNELYFDP</sequence>
<organism evidence="3 4">
    <name type="scientific">Varanus komodoensis</name>
    <name type="common">Komodo dragon</name>
    <dbReference type="NCBI Taxonomy" id="61221"/>
    <lineage>
        <taxon>Eukaryota</taxon>
        <taxon>Metazoa</taxon>
        <taxon>Chordata</taxon>
        <taxon>Craniata</taxon>
        <taxon>Vertebrata</taxon>
        <taxon>Euteleostomi</taxon>
        <taxon>Lepidosauria</taxon>
        <taxon>Squamata</taxon>
        <taxon>Bifurcata</taxon>
        <taxon>Unidentata</taxon>
        <taxon>Episquamata</taxon>
        <taxon>Toxicofera</taxon>
        <taxon>Anguimorpha</taxon>
        <taxon>Paleoanguimorpha</taxon>
        <taxon>Varanoidea</taxon>
        <taxon>Varanidae</taxon>
        <taxon>Varanus</taxon>
    </lineage>
</organism>
<proteinExistence type="predicted"/>
<reference evidence="3" key="2">
    <citation type="submission" date="2025-09" db="UniProtKB">
        <authorList>
            <consortium name="Ensembl"/>
        </authorList>
    </citation>
    <scope>IDENTIFICATION</scope>
</reference>
<dbReference type="Gene3D" id="3.90.70.10">
    <property type="entry name" value="Cysteine proteinases"/>
    <property type="match status" value="1"/>
</dbReference>
<dbReference type="KEGG" id="vko:123036245"/>
<dbReference type="OMA" id="CGRKTPF"/>
<evidence type="ECO:0000313" key="4">
    <source>
        <dbReference type="Proteomes" id="UP000694545"/>
    </source>
</evidence>
<dbReference type="CDD" id="cd02257">
    <property type="entry name" value="Peptidase_C19"/>
    <property type="match status" value="1"/>
</dbReference>
<reference evidence="3" key="1">
    <citation type="submission" date="2025-08" db="UniProtKB">
        <authorList>
            <consortium name="Ensembl"/>
        </authorList>
    </citation>
    <scope>IDENTIFICATION</scope>
</reference>
<dbReference type="Proteomes" id="UP000694545">
    <property type="component" value="Unplaced"/>
</dbReference>
<protein>
    <recommendedName>
        <fullName evidence="2">USP domain-containing protein</fullName>
    </recommendedName>
</protein>
<dbReference type="InterPro" id="IPR018200">
    <property type="entry name" value="USP_CS"/>
</dbReference>
<dbReference type="GO" id="GO:0005634">
    <property type="term" value="C:nucleus"/>
    <property type="evidence" value="ECO:0007669"/>
    <property type="project" value="TreeGrafter"/>
</dbReference>
<feature type="domain" description="USP" evidence="2">
    <location>
        <begin position="84"/>
        <end position="400"/>
    </location>
</feature>
<dbReference type="PROSITE" id="PS50235">
    <property type="entry name" value="USP_3"/>
    <property type="match status" value="1"/>
</dbReference>
<feature type="coiled-coil region" evidence="1">
    <location>
        <begin position="49"/>
        <end position="76"/>
    </location>
</feature>
<dbReference type="CTD" id="11274"/>
<dbReference type="InterPro" id="IPR038765">
    <property type="entry name" value="Papain-like_cys_pep_sf"/>
</dbReference>
<evidence type="ECO:0000313" key="3">
    <source>
        <dbReference type="Ensembl" id="ENSVKKP00000014316.1"/>
    </source>
</evidence>
<keyword evidence="1" id="KW-0175">Coiled coil</keyword>
<dbReference type="Ensembl" id="ENSVKKT00000014665.1">
    <property type="protein sequence ID" value="ENSVKKP00000014316.1"/>
    <property type="gene ID" value="ENSVKKG00000009858.1"/>
</dbReference>
<evidence type="ECO:0000256" key="1">
    <source>
        <dbReference type="SAM" id="Coils"/>
    </source>
</evidence>
<dbReference type="PANTHER" id="PTHR24006">
    <property type="entry name" value="UBIQUITIN CARBOXYL-TERMINAL HYDROLASE"/>
    <property type="match status" value="1"/>
</dbReference>
<dbReference type="InterPro" id="IPR028889">
    <property type="entry name" value="USP"/>
</dbReference>
<dbReference type="OrthoDB" id="292964at2759"/>